<feature type="compositionally biased region" description="Basic and acidic residues" evidence="1">
    <location>
        <begin position="17"/>
        <end position="26"/>
    </location>
</feature>
<evidence type="ECO:0000313" key="2">
    <source>
        <dbReference type="EMBL" id="KAL3617432.1"/>
    </source>
</evidence>
<evidence type="ECO:0000256" key="1">
    <source>
        <dbReference type="SAM" id="MobiDB-lite"/>
    </source>
</evidence>
<name>A0ABD3BKZ6_9LAMI</name>
<dbReference type="Proteomes" id="UP001632038">
    <property type="component" value="Unassembled WGS sequence"/>
</dbReference>
<keyword evidence="3" id="KW-1185">Reference proteome</keyword>
<gene>
    <name evidence="2" type="ORF">CASFOL_037753</name>
</gene>
<dbReference type="SUPFAM" id="SSF81901">
    <property type="entry name" value="HCP-like"/>
    <property type="match status" value="1"/>
</dbReference>
<dbReference type="AlphaFoldDB" id="A0ABD3BKZ6"/>
<feature type="region of interest" description="Disordered" evidence="1">
    <location>
        <begin position="114"/>
        <end position="135"/>
    </location>
</feature>
<dbReference type="InterPro" id="IPR011990">
    <property type="entry name" value="TPR-like_helical_dom_sf"/>
</dbReference>
<dbReference type="Gene3D" id="1.25.40.10">
    <property type="entry name" value="Tetratricopeptide repeat domain"/>
    <property type="match status" value="1"/>
</dbReference>
<feature type="compositionally biased region" description="Acidic residues" evidence="1">
    <location>
        <begin position="126"/>
        <end position="135"/>
    </location>
</feature>
<dbReference type="PANTHER" id="PTHR36792:SF5">
    <property type="entry name" value="SEL1 REPEAT PROTEIN"/>
    <property type="match status" value="1"/>
</dbReference>
<organism evidence="2 3">
    <name type="scientific">Castilleja foliolosa</name>
    <dbReference type="NCBI Taxonomy" id="1961234"/>
    <lineage>
        <taxon>Eukaryota</taxon>
        <taxon>Viridiplantae</taxon>
        <taxon>Streptophyta</taxon>
        <taxon>Embryophyta</taxon>
        <taxon>Tracheophyta</taxon>
        <taxon>Spermatophyta</taxon>
        <taxon>Magnoliopsida</taxon>
        <taxon>eudicotyledons</taxon>
        <taxon>Gunneridae</taxon>
        <taxon>Pentapetalae</taxon>
        <taxon>asterids</taxon>
        <taxon>lamiids</taxon>
        <taxon>Lamiales</taxon>
        <taxon>Orobanchaceae</taxon>
        <taxon>Pedicularideae</taxon>
        <taxon>Castillejinae</taxon>
        <taxon>Castilleja</taxon>
    </lineage>
</organism>
<protein>
    <submittedName>
        <fullName evidence="2">Uncharacterized protein</fullName>
    </submittedName>
</protein>
<accession>A0ABD3BKZ6</accession>
<evidence type="ECO:0000313" key="3">
    <source>
        <dbReference type="Proteomes" id="UP001632038"/>
    </source>
</evidence>
<dbReference type="EMBL" id="JAVIJP010000081">
    <property type="protein sequence ID" value="KAL3617432.1"/>
    <property type="molecule type" value="Genomic_DNA"/>
</dbReference>
<reference evidence="3" key="1">
    <citation type="journal article" date="2024" name="IScience">
        <title>Strigolactones Initiate the Formation of Haustorium-like Structures in Castilleja.</title>
        <authorList>
            <person name="Buerger M."/>
            <person name="Peterson D."/>
            <person name="Chory J."/>
        </authorList>
    </citation>
    <scope>NUCLEOTIDE SEQUENCE [LARGE SCALE GENOMIC DNA]</scope>
</reference>
<dbReference type="PANTHER" id="PTHR36792">
    <property type="entry name" value="EXPRESSED PROTEIN"/>
    <property type="match status" value="1"/>
</dbReference>
<proteinExistence type="predicted"/>
<feature type="region of interest" description="Disordered" evidence="1">
    <location>
        <begin position="1"/>
        <end position="43"/>
    </location>
</feature>
<comment type="caution">
    <text evidence="2">The sequence shown here is derived from an EMBL/GenBank/DDBJ whole genome shotgun (WGS) entry which is preliminary data.</text>
</comment>
<sequence>MGKSSTQPSRRRRREHNNKGGDDNSIKAKMSKTMEAENSNGAAEQVRLPLSVVVSNCIERWFQDTLKEAKAGDINMQVLVGQMYFTGYGVPRDDVKGEFWIARAARVRSSAWKVSEKRPGYNASDSDSDELDNDS</sequence>